<protein>
    <recommendedName>
        <fullName evidence="11">Regulatory protein MsrR</fullName>
    </recommendedName>
</protein>
<dbReference type="RefSeq" id="WP_052002078.1">
    <property type="nucleotide sequence ID" value="NZ_BAUT01000008.1"/>
</dbReference>
<keyword evidence="4 12" id="KW-0812">Transmembrane</keyword>
<name>W4PZK2_9BACI</name>
<evidence type="ECO:0000256" key="7">
    <source>
        <dbReference type="ARBA" id="ARBA00023015"/>
    </source>
</evidence>
<keyword evidence="8 12" id="KW-0472">Membrane</keyword>
<keyword evidence="7" id="KW-0805">Transcription regulation</keyword>
<feature type="domain" description="Cell envelope-related transcriptional attenuator" evidence="13">
    <location>
        <begin position="100"/>
        <end position="243"/>
    </location>
</feature>
<dbReference type="NCBIfam" id="TIGR00350">
    <property type="entry name" value="lytR_cpsA_psr"/>
    <property type="match status" value="1"/>
</dbReference>
<evidence type="ECO:0000256" key="10">
    <source>
        <dbReference type="ARBA" id="ARBA00037178"/>
    </source>
</evidence>
<reference evidence="14" key="1">
    <citation type="journal article" date="2014" name="Genome Announc.">
        <title>Draft Genome Sequences of Three Alkaliphilic Bacillus Strains, Bacillus wakoensis JCM 9140T, Bacillus akibai JCM 9157T, and Bacillus hemicellulosilyticus JCM 9152T.</title>
        <authorList>
            <person name="Yuki M."/>
            <person name="Oshima K."/>
            <person name="Suda W."/>
            <person name="Oshida Y."/>
            <person name="Kitamura K."/>
            <person name="Iida T."/>
            <person name="Hattori M."/>
            <person name="Ohkuma M."/>
        </authorList>
    </citation>
    <scope>NUCLEOTIDE SEQUENCE [LARGE SCALE GENOMIC DNA]</scope>
    <source>
        <strain evidence="14">JCM 9140</strain>
    </source>
</reference>
<keyword evidence="3" id="KW-1003">Cell membrane</keyword>
<evidence type="ECO:0000256" key="11">
    <source>
        <dbReference type="ARBA" id="ARBA00040752"/>
    </source>
</evidence>
<evidence type="ECO:0000259" key="13">
    <source>
        <dbReference type="Pfam" id="PF03816"/>
    </source>
</evidence>
<dbReference type="Gene3D" id="3.40.630.190">
    <property type="entry name" value="LCP protein"/>
    <property type="match status" value="1"/>
</dbReference>
<evidence type="ECO:0000256" key="6">
    <source>
        <dbReference type="ARBA" id="ARBA00022989"/>
    </source>
</evidence>
<dbReference type="STRING" id="1236970.JCM9140_1253"/>
<dbReference type="Proteomes" id="UP000018890">
    <property type="component" value="Unassembled WGS sequence"/>
</dbReference>
<evidence type="ECO:0000256" key="8">
    <source>
        <dbReference type="ARBA" id="ARBA00023136"/>
    </source>
</evidence>
<accession>W4PZK2</accession>
<evidence type="ECO:0000256" key="9">
    <source>
        <dbReference type="ARBA" id="ARBA00023163"/>
    </source>
</evidence>
<keyword evidence="9" id="KW-0804">Transcription</keyword>
<keyword evidence="15" id="KW-1185">Reference proteome</keyword>
<sequence length="339" mass="38419">MSTRKNLKAIKRKRRARNILLMVIVTFTLFLGTISTYIFFQYEAGKTETNNQMTKVFTQSSKTESEAKEESFIQAKEPENNEPINVLLVGVDTTSGNIARTDTIMLAQFNPTNGDAKLASIMRDSYVKIPGRSNNKINASFAFGGVELLQDTLETNFGIDIHYYALANFDGFVTLVDTIAPNGLEVMVEKKMDDPMNHIHFEPGLQKLNGDATLKYVRFRKDAENDFGRVKRQQEVIKTLKEELFTISGISKIPKLIGTLEPQIETNIRTSKLLSLGRDVVLHPIQQIETMRIPTEDSFKNTYYPHAGAVLEIDIEKNRQALSDFFTINHDNKQEKKAD</sequence>
<evidence type="ECO:0000313" key="15">
    <source>
        <dbReference type="Proteomes" id="UP000018890"/>
    </source>
</evidence>
<comment type="function">
    <text evidence="10">Involved in SarA attenuation. Affects resistance to oxacillin and teicoplanin, as well as the synthesis of virulence factors.</text>
</comment>
<dbReference type="InterPro" id="IPR050922">
    <property type="entry name" value="LytR/CpsA/Psr_CW_biosynth"/>
</dbReference>
<dbReference type="PANTHER" id="PTHR33392:SF8">
    <property type="entry name" value="REGULATORY PROTEIN MSRR"/>
    <property type="match status" value="1"/>
</dbReference>
<evidence type="ECO:0000256" key="3">
    <source>
        <dbReference type="ARBA" id="ARBA00022475"/>
    </source>
</evidence>
<keyword evidence="6 12" id="KW-1133">Transmembrane helix</keyword>
<dbReference type="AlphaFoldDB" id="W4PZK2"/>
<proteinExistence type="inferred from homology"/>
<evidence type="ECO:0000256" key="4">
    <source>
        <dbReference type="ARBA" id="ARBA00022692"/>
    </source>
</evidence>
<dbReference type="EMBL" id="BAUT01000008">
    <property type="protein sequence ID" value="GAE25271.1"/>
    <property type="molecule type" value="Genomic_DNA"/>
</dbReference>
<dbReference type="GO" id="GO:0005886">
    <property type="term" value="C:plasma membrane"/>
    <property type="evidence" value="ECO:0007669"/>
    <property type="project" value="UniProtKB-SubCell"/>
</dbReference>
<evidence type="ECO:0000256" key="12">
    <source>
        <dbReference type="SAM" id="Phobius"/>
    </source>
</evidence>
<comment type="similarity">
    <text evidence="2">Belongs to the LytR/CpsA/Psr (LCP) family.</text>
</comment>
<evidence type="ECO:0000256" key="2">
    <source>
        <dbReference type="ARBA" id="ARBA00006068"/>
    </source>
</evidence>
<comment type="caution">
    <text evidence="14">The sequence shown here is derived from an EMBL/GenBank/DDBJ whole genome shotgun (WGS) entry which is preliminary data.</text>
</comment>
<dbReference type="Pfam" id="PF03816">
    <property type="entry name" value="LytR_cpsA_psr"/>
    <property type="match status" value="1"/>
</dbReference>
<evidence type="ECO:0000313" key="14">
    <source>
        <dbReference type="EMBL" id="GAE25271.1"/>
    </source>
</evidence>
<feature type="transmembrane region" description="Helical" evidence="12">
    <location>
        <begin position="20"/>
        <end position="40"/>
    </location>
</feature>
<dbReference type="PANTHER" id="PTHR33392">
    <property type="entry name" value="POLYISOPRENYL-TEICHOIC ACID--PEPTIDOGLYCAN TEICHOIC ACID TRANSFERASE TAGU"/>
    <property type="match status" value="1"/>
</dbReference>
<comment type="subcellular location">
    <subcellularLocation>
        <location evidence="1">Cell membrane</location>
        <topology evidence="1">Single-pass type II membrane protein</topology>
    </subcellularLocation>
</comment>
<keyword evidence="5" id="KW-0735">Signal-anchor</keyword>
<gene>
    <name evidence="14" type="ORF">JCM9140_1253</name>
</gene>
<dbReference type="GO" id="GO:0071555">
    <property type="term" value="P:cell wall organization"/>
    <property type="evidence" value="ECO:0007669"/>
    <property type="project" value="UniProtKB-KW"/>
</dbReference>
<dbReference type="InterPro" id="IPR004474">
    <property type="entry name" value="LytR_CpsA_psr"/>
</dbReference>
<evidence type="ECO:0000256" key="1">
    <source>
        <dbReference type="ARBA" id="ARBA00004401"/>
    </source>
</evidence>
<evidence type="ECO:0000256" key="5">
    <source>
        <dbReference type="ARBA" id="ARBA00022968"/>
    </source>
</evidence>
<organism evidence="14 15">
    <name type="scientific">Halalkalibacter wakoensis JCM 9140</name>
    <dbReference type="NCBI Taxonomy" id="1236970"/>
    <lineage>
        <taxon>Bacteria</taxon>
        <taxon>Bacillati</taxon>
        <taxon>Bacillota</taxon>
        <taxon>Bacilli</taxon>
        <taxon>Bacillales</taxon>
        <taxon>Bacillaceae</taxon>
        <taxon>Halalkalibacter</taxon>
    </lineage>
</organism>